<dbReference type="AlphaFoldDB" id="A0A376GZ10"/>
<feature type="transmembrane region" description="Helical" evidence="2">
    <location>
        <begin position="147"/>
        <end position="165"/>
    </location>
</feature>
<dbReference type="InterPro" id="IPR058112">
    <property type="entry name" value="CD3337_EF1877-like"/>
</dbReference>
<gene>
    <name evidence="3" type="ORF">NCTC12360_01052</name>
</gene>
<feature type="transmembrane region" description="Helical" evidence="2">
    <location>
        <begin position="459"/>
        <end position="479"/>
    </location>
</feature>
<feature type="compositionally biased region" description="Basic and acidic residues" evidence="1">
    <location>
        <begin position="700"/>
        <end position="719"/>
    </location>
</feature>
<keyword evidence="2" id="KW-1133">Transmembrane helix</keyword>
<dbReference type="OrthoDB" id="1651731at2"/>
<feature type="region of interest" description="Disordered" evidence="1">
    <location>
        <begin position="569"/>
        <end position="597"/>
    </location>
</feature>
<sequence length="725" mass="82037">MKQKLWFWLTRRKMIWLSLLVIMVLFLCFPSPTEAAGWVKESLGGKDALYNFEKYPLDNYNLDFYVDTSWNWLPWKWGEGISETVIYAVFAITNIFWMLNVYLCYFLGFVVQEAFELDFISDMVDSLAKTIQTIAGIDKGGMLSTGLVPIFGGLLIALAGCSVVYQAVVKQHPTQAIQQALVFLFTFICCGVFFMNARSYLDKVNTVQQEINTEMLDIAKNVSLGDSKGGSSTKAIRENLFSLQIEEPWKILQFGDNDTEKVGEDRIGALLKESPYSEDEKRNELIEKEVEDKNNGNLSVQKVYLRFGMVFLVLVANIVISLSVAILTIVLIASQVLFLLYAGFLPVAMIFSLFPGSSRILGTALQKVFQLLFTKMGITLILTIIFSISHELNALTKEKGYIWSSFLQISLWFSAATRVNELLGFMRIGGTETRAADRTGRFLRGMFLGSLSRGFTRRIAGGMAGGLGGAAIASTALLGTKRIKRPGTSSTIPLMERVGKKVSAISEMPKNVTGKWDQVKRSLQYVPTNAKYKGREMRQDYLAGRIQEQNRQGQRRQLAQQRQQNLYEAREGVLSDDQKEKQRQTVRQMAQNARQDRVLNDALKKKATAMHSMKQPLRRNGLKQGTINEQKEARKPQVIRASAICSTERKQSDKPLVSHLGGKEKRIVSETPRSSELYEEKPMKQSATVSRPKTFVFDRQLMKGKDRLNDAKNSSERKEKRFRKR</sequence>
<feature type="region of interest" description="Disordered" evidence="1">
    <location>
        <begin position="669"/>
        <end position="725"/>
    </location>
</feature>
<evidence type="ECO:0000256" key="2">
    <source>
        <dbReference type="SAM" id="Phobius"/>
    </source>
</evidence>
<evidence type="ECO:0000256" key="1">
    <source>
        <dbReference type="SAM" id="MobiDB-lite"/>
    </source>
</evidence>
<evidence type="ECO:0000313" key="4">
    <source>
        <dbReference type="Proteomes" id="UP000254807"/>
    </source>
</evidence>
<proteinExistence type="predicted"/>
<feature type="transmembrane region" description="Helical" evidence="2">
    <location>
        <begin position="303"/>
        <end position="332"/>
    </location>
</feature>
<keyword evidence="4" id="KW-1185">Reference proteome</keyword>
<feature type="compositionally biased region" description="Basic and acidic residues" evidence="1">
    <location>
        <begin position="569"/>
        <end position="583"/>
    </location>
</feature>
<feature type="transmembrane region" description="Helical" evidence="2">
    <location>
        <begin position="338"/>
        <end position="356"/>
    </location>
</feature>
<organism evidence="3 4">
    <name type="scientific">Enterococcus gallinarum</name>
    <dbReference type="NCBI Taxonomy" id="1353"/>
    <lineage>
        <taxon>Bacteria</taxon>
        <taxon>Bacillati</taxon>
        <taxon>Bacillota</taxon>
        <taxon>Bacilli</taxon>
        <taxon>Lactobacillales</taxon>
        <taxon>Enterococcaceae</taxon>
        <taxon>Enterococcus</taxon>
    </lineage>
</organism>
<accession>A0A376GZ10</accession>
<feature type="transmembrane region" description="Helical" evidence="2">
    <location>
        <begin position="85"/>
        <end position="111"/>
    </location>
</feature>
<name>A0A376GZ10_ENTGA</name>
<keyword evidence="2" id="KW-0812">Transmembrane</keyword>
<evidence type="ECO:0000313" key="3">
    <source>
        <dbReference type="EMBL" id="STD82620.1"/>
    </source>
</evidence>
<keyword evidence="2" id="KW-0472">Membrane</keyword>
<reference evidence="3 4" key="1">
    <citation type="submission" date="2018-06" db="EMBL/GenBank/DDBJ databases">
        <authorList>
            <consortium name="Pathogen Informatics"/>
            <person name="Doyle S."/>
        </authorList>
    </citation>
    <scope>NUCLEOTIDE SEQUENCE [LARGE SCALE GENOMIC DNA]</scope>
    <source>
        <strain evidence="3 4">NCTC12360</strain>
    </source>
</reference>
<protein>
    <submittedName>
        <fullName evidence="3">Amino acid transporter</fullName>
    </submittedName>
</protein>
<feature type="transmembrane region" description="Helical" evidence="2">
    <location>
        <begin position="368"/>
        <end position="388"/>
    </location>
</feature>
<feature type="transmembrane region" description="Helical" evidence="2">
    <location>
        <begin position="177"/>
        <end position="195"/>
    </location>
</feature>
<dbReference type="RefSeq" id="WP_060814182.1">
    <property type="nucleotide sequence ID" value="NZ_JBHULA010000043.1"/>
</dbReference>
<dbReference type="NCBIfam" id="NF046089">
    <property type="entry name" value="CD3337_EF1877"/>
    <property type="match status" value="1"/>
</dbReference>
<dbReference type="EMBL" id="UFYW01000001">
    <property type="protein sequence ID" value="STD82620.1"/>
    <property type="molecule type" value="Genomic_DNA"/>
</dbReference>
<dbReference type="Proteomes" id="UP000254807">
    <property type="component" value="Unassembled WGS sequence"/>
</dbReference>